<evidence type="ECO:0000313" key="1">
    <source>
        <dbReference type="EMBL" id="KAF0520223.1"/>
    </source>
</evidence>
<accession>A0A8H4EMW6</accession>
<sequence>MNRPSFYTNCQKNKTVFPDFLIEQISLDPKSLFDPKSWNTSNIFVDDTPYNPHRPRDYSDFNGSTISITSFGNCLCADSNNENCPCGDLIK</sequence>
<reference evidence="1 2" key="1">
    <citation type="journal article" date="2019" name="Environ. Microbiol.">
        <title>At the nexus of three kingdoms: the genome of the mycorrhizal fungus Gigaspora margarita provides insights into plant, endobacterial and fungal interactions.</title>
        <authorList>
            <person name="Venice F."/>
            <person name="Ghignone S."/>
            <person name="Salvioli di Fossalunga A."/>
            <person name="Amselem J."/>
            <person name="Novero M."/>
            <person name="Xianan X."/>
            <person name="Sedzielewska Toro K."/>
            <person name="Morin E."/>
            <person name="Lipzen A."/>
            <person name="Grigoriev I.V."/>
            <person name="Henrissat B."/>
            <person name="Martin F.M."/>
            <person name="Bonfante P."/>
        </authorList>
    </citation>
    <scope>NUCLEOTIDE SEQUENCE [LARGE SCALE GENOMIC DNA]</scope>
    <source>
        <strain evidence="1 2">BEG34</strain>
    </source>
</reference>
<keyword evidence="2" id="KW-1185">Reference proteome</keyword>
<gene>
    <name evidence="1" type="ORF">F8M41_016446</name>
</gene>
<protein>
    <submittedName>
        <fullName evidence="1">Uncharacterized protein</fullName>
    </submittedName>
</protein>
<organism evidence="1 2">
    <name type="scientific">Gigaspora margarita</name>
    <dbReference type="NCBI Taxonomy" id="4874"/>
    <lineage>
        <taxon>Eukaryota</taxon>
        <taxon>Fungi</taxon>
        <taxon>Fungi incertae sedis</taxon>
        <taxon>Mucoromycota</taxon>
        <taxon>Glomeromycotina</taxon>
        <taxon>Glomeromycetes</taxon>
        <taxon>Diversisporales</taxon>
        <taxon>Gigasporaceae</taxon>
        <taxon>Gigaspora</taxon>
    </lineage>
</organism>
<evidence type="ECO:0000313" key="2">
    <source>
        <dbReference type="Proteomes" id="UP000439903"/>
    </source>
</evidence>
<comment type="caution">
    <text evidence="1">The sequence shown here is derived from an EMBL/GenBank/DDBJ whole genome shotgun (WGS) entry which is preliminary data.</text>
</comment>
<dbReference type="AlphaFoldDB" id="A0A8H4EMW6"/>
<dbReference type="EMBL" id="WTPW01000357">
    <property type="protein sequence ID" value="KAF0520223.1"/>
    <property type="molecule type" value="Genomic_DNA"/>
</dbReference>
<proteinExistence type="predicted"/>
<name>A0A8H4EMW6_GIGMA</name>
<dbReference type="Proteomes" id="UP000439903">
    <property type="component" value="Unassembled WGS sequence"/>
</dbReference>